<evidence type="ECO:0000313" key="1">
    <source>
        <dbReference type="EMBL" id="RHW27082.1"/>
    </source>
</evidence>
<reference evidence="1 2" key="1">
    <citation type="submission" date="2018-09" db="EMBL/GenBank/DDBJ databases">
        <title>Genome sequencing of Nocardioides immobilis CCTCC AB 2017083 for comparison to Nocardioides silvaticus.</title>
        <authorList>
            <person name="Li C."/>
            <person name="Wang G."/>
        </authorList>
    </citation>
    <scope>NUCLEOTIDE SEQUENCE [LARGE SCALE GENOMIC DNA]</scope>
    <source>
        <strain evidence="1 2">CCTCC AB 2017083</strain>
    </source>
</reference>
<dbReference type="PROSITE" id="PS51257">
    <property type="entry name" value="PROKAR_LIPOPROTEIN"/>
    <property type="match status" value="1"/>
</dbReference>
<comment type="caution">
    <text evidence="1">The sequence shown here is derived from an EMBL/GenBank/DDBJ whole genome shotgun (WGS) entry which is preliminary data.</text>
</comment>
<organism evidence="1 2">
    <name type="scientific">Nocardioides immobilis</name>
    <dbReference type="NCBI Taxonomy" id="2049295"/>
    <lineage>
        <taxon>Bacteria</taxon>
        <taxon>Bacillati</taxon>
        <taxon>Actinomycetota</taxon>
        <taxon>Actinomycetes</taxon>
        <taxon>Propionibacteriales</taxon>
        <taxon>Nocardioidaceae</taxon>
        <taxon>Nocardioides</taxon>
    </lineage>
</organism>
<dbReference type="Proteomes" id="UP000283644">
    <property type="component" value="Unassembled WGS sequence"/>
</dbReference>
<evidence type="ECO:0008006" key="3">
    <source>
        <dbReference type="Google" id="ProtNLM"/>
    </source>
</evidence>
<dbReference type="EMBL" id="QXGH01000014">
    <property type="protein sequence ID" value="RHW27082.1"/>
    <property type="molecule type" value="Genomic_DNA"/>
</dbReference>
<keyword evidence="2" id="KW-1185">Reference proteome</keyword>
<gene>
    <name evidence="1" type="ORF">D0Z08_10445</name>
</gene>
<accession>A0A417Y345</accession>
<dbReference type="AlphaFoldDB" id="A0A417Y345"/>
<sequence length="304" mass="30743">MRSILAAGAAALVLSACSGGDDGSGSGSSGDPEPIDDVCALLPPEDATRIVGASYLRAHEPSPDLPFPLCSYQQSEDEAPFTLTVSAGEGDLDQVVRGLEMFGEVTENPIEVPGADDAVVLTTDDGDLVIEQVAAEVDGNAFVVTFGGSTEVAVRLLSAALGGDAVDHTGAAVPDVCDLDPQVTSVLGRRAEREAGPAEEAWSSCSWETGTGTSATLSTARDAGDPDRYLAEHGYVPEGVSPQQIQVPGADAALLVHDPAAAVSQASGLAQVGPVIYEVEVDDAATGRAAAIATELLTVAIGSS</sequence>
<proteinExistence type="predicted"/>
<name>A0A417Y345_9ACTN</name>
<evidence type="ECO:0000313" key="2">
    <source>
        <dbReference type="Proteomes" id="UP000283644"/>
    </source>
</evidence>
<protein>
    <recommendedName>
        <fullName evidence="3">DUF3558 domain-containing protein</fullName>
    </recommendedName>
</protein>